<evidence type="ECO:0000256" key="10">
    <source>
        <dbReference type="PROSITE-ProRule" id="PRU10007"/>
    </source>
</evidence>
<evidence type="ECO:0000256" key="6">
    <source>
        <dbReference type="ARBA" id="ARBA00024226"/>
    </source>
</evidence>
<dbReference type="PANTHER" id="PTHR11699">
    <property type="entry name" value="ALDEHYDE DEHYDROGENASE-RELATED"/>
    <property type="match status" value="1"/>
</dbReference>
<keyword evidence="14" id="KW-1185">Reference proteome</keyword>
<evidence type="ECO:0000256" key="8">
    <source>
        <dbReference type="ARBA" id="ARBA00050461"/>
    </source>
</evidence>
<organism evidence="13 14">
    <name type="scientific">Turnera subulata</name>
    <dbReference type="NCBI Taxonomy" id="218843"/>
    <lineage>
        <taxon>Eukaryota</taxon>
        <taxon>Viridiplantae</taxon>
        <taxon>Streptophyta</taxon>
        <taxon>Embryophyta</taxon>
        <taxon>Tracheophyta</taxon>
        <taxon>Spermatophyta</taxon>
        <taxon>Magnoliopsida</taxon>
        <taxon>eudicotyledons</taxon>
        <taxon>Gunneridae</taxon>
        <taxon>Pentapetalae</taxon>
        <taxon>rosids</taxon>
        <taxon>fabids</taxon>
        <taxon>Malpighiales</taxon>
        <taxon>Passifloraceae</taxon>
        <taxon>Turnera</taxon>
    </lineage>
</organism>
<dbReference type="Gene3D" id="3.40.309.10">
    <property type="entry name" value="Aldehyde Dehydrogenase, Chain A, domain 2"/>
    <property type="match status" value="1"/>
</dbReference>
<dbReference type="Proteomes" id="UP001141552">
    <property type="component" value="Unassembled WGS sequence"/>
</dbReference>
<comment type="subcellular location">
    <subcellularLocation>
        <location evidence="1">Mitochondrion matrix</location>
    </subcellularLocation>
</comment>
<sequence>MGSYNDESSSDYVSKIPTIKFTKLFINGEFVDAISGRTFETIDPRTGEVIAKIAEGDKEDVDLAVRAARHAFDNGPWPRMSGYERGRILSKFADLIEQHIEELAAIDAVDAGKLFEWGKAVDIPSTAKTVHYYAGAADKIHGQVLKMSKAFHAYTLLEPVGVVGHIVPWNFPSNLFAMKVAPSLAAGCTIVVKPAEQTPLSALFYAHLAKQAGIPDGVINVVTGFGPTAGAAIASHMDIDKVSFTGSTEVGRKIMQAAALSNLKPVSLELGGKSPLLIFDDADVDQAADQALLGVMYNKAKPPFLDAYYIFTNQGEICVASSRVFVQEGIYDELVKKLAEKAKDWVVGDPFDPKSRIGPQVEKRQYDKILSYIEHGKREGATLLTGGKPLETKGYYIQPTIFTDVKEDMLIAKDEIFGPVMSLMKFKTIEEGIKCANNTQYGLAAGIITKNLDVANTVSRSIRAGTIWINCYFAFDDDCPYGGYKMSGFGRDLGMDAIHKYLQVKSVATPLHNSPWL</sequence>
<feature type="active site" evidence="10">
    <location>
        <position position="269"/>
    </location>
</feature>
<protein>
    <recommendedName>
        <fullName evidence="9">Aldehyde dehydrogenase 1</fullName>
        <ecNumber evidence="6">1.2.1.3</ecNumber>
    </recommendedName>
</protein>
<evidence type="ECO:0000256" key="9">
    <source>
        <dbReference type="ARBA" id="ARBA00068140"/>
    </source>
</evidence>
<gene>
    <name evidence="13" type="primary">ALDH2C4_2</name>
    <name evidence="13" type="ORF">Tsubulata_006015</name>
</gene>
<evidence type="ECO:0000256" key="1">
    <source>
        <dbReference type="ARBA" id="ARBA00004305"/>
    </source>
</evidence>
<dbReference type="SUPFAM" id="SSF53720">
    <property type="entry name" value="ALDH-like"/>
    <property type="match status" value="1"/>
</dbReference>
<dbReference type="EC" id="1.2.1.3" evidence="6"/>
<proteinExistence type="inferred from homology"/>
<feature type="domain" description="Aldehyde dehydrogenase" evidence="12">
    <location>
        <begin position="310"/>
        <end position="507"/>
    </location>
</feature>
<evidence type="ECO:0000313" key="13">
    <source>
        <dbReference type="EMBL" id="KAJ4846394.1"/>
    </source>
</evidence>
<dbReference type="GO" id="GO:0005759">
    <property type="term" value="C:mitochondrial matrix"/>
    <property type="evidence" value="ECO:0007669"/>
    <property type="project" value="UniProtKB-SubCell"/>
</dbReference>
<evidence type="ECO:0000313" key="14">
    <source>
        <dbReference type="Proteomes" id="UP001141552"/>
    </source>
</evidence>
<evidence type="ECO:0000256" key="5">
    <source>
        <dbReference type="ARBA" id="ARBA00023027"/>
    </source>
</evidence>
<keyword evidence="4 11" id="KW-0560">Oxidoreductase</keyword>
<dbReference type="InterPro" id="IPR016161">
    <property type="entry name" value="Ald_DH/histidinol_DH"/>
</dbReference>
<dbReference type="InterPro" id="IPR016160">
    <property type="entry name" value="Ald_DH_CS_CYS"/>
</dbReference>
<keyword evidence="5" id="KW-0520">NAD</keyword>
<dbReference type="InterPro" id="IPR015590">
    <property type="entry name" value="Aldehyde_DH_dom"/>
</dbReference>
<evidence type="ECO:0000256" key="7">
    <source>
        <dbReference type="ARBA" id="ARBA00049194"/>
    </source>
</evidence>
<comment type="caution">
    <text evidence="13">The sequence shown here is derived from an EMBL/GenBank/DDBJ whole genome shotgun (WGS) entry which is preliminary data.</text>
</comment>
<comment type="catalytic activity">
    <reaction evidence="7">
        <text>an aldehyde + NAD(+) + H2O = a carboxylate + NADH + 2 H(+)</text>
        <dbReference type="Rhea" id="RHEA:16185"/>
        <dbReference type="ChEBI" id="CHEBI:15377"/>
        <dbReference type="ChEBI" id="CHEBI:15378"/>
        <dbReference type="ChEBI" id="CHEBI:17478"/>
        <dbReference type="ChEBI" id="CHEBI:29067"/>
        <dbReference type="ChEBI" id="CHEBI:57540"/>
        <dbReference type="ChEBI" id="CHEBI:57945"/>
        <dbReference type="EC" id="1.2.1.3"/>
    </reaction>
</comment>
<dbReference type="InterPro" id="IPR016163">
    <property type="entry name" value="Ald_DH_C"/>
</dbReference>
<comment type="similarity">
    <text evidence="2 11">Belongs to the aldehyde dehydrogenase family.</text>
</comment>
<evidence type="ECO:0000256" key="2">
    <source>
        <dbReference type="ARBA" id="ARBA00009986"/>
    </source>
</evidence>
<dbReference type="PROSITE" id="PS00687">
    <property type="entry name" value="ALDEHYDE_DEHYDR_GLU"/>
    <property type="match status" value="1"/>
</dbReference>
<reference evidence="13" key="2">
    <citation type="journal article" date="2023" name="Plants (Basel)">
        <title>Annotation of the Turnera subulata (Passifloraceae) Draft Genome Reveals the S-Locus Evolved after the Divergence of Turneroideae from Passifloroideae in a Stepwise Manner.</title>
        <authorList>
            <person name="Henning P.M."/>
            <person name="Roalson E.H."/>
            <person name="Mir W."/>
            <person name="McCubbin A.G."/>
            <person name="Shore J.S."/>
        </authorList>
    </citation>
    <scope>NUCLEOTIDE SEQUENCE</scope>
    <source>
        <strain evidence="13">F60SS</strain>
    </source>
</reference>
<comment type="catalytic activity">
    <reaction evidence="8">
        <text>octanal + NADP(+) + H2O = octanoate + NADPH + 2 H(+)</text>
        <dbReference type="Rhea" id="RHEA:59904"/>
        <dbReference type="ChEBI" id="CHEBI:15377"/>
        <dbReference type="ChEBI" id="CHEBI:15378"/>
        <dbReference type="ChEBI" id="CHEBI:17935"/>
        <dbReference type="ChEBI" id="CHEBI:25646"/>
        <dbReference type="ChEBI" id="CHEBI:57783"/>
        <dbReference type="ChEBI" id="CHEBI:58349"/>
    </reaction>
    <physiologicalReaction direction="left-to-right" evidence="8">
        <dbReference type="Rhea" id="RHEA:59905"/>
    </physiologicalReaction>
</comment>
<evidence type="ECO:0000256" key="3">
    <source>
        <dbReference type="ARBA" id="ARBA00011881"/>
    </source>
</evidence>
<dbReference type="InterPro" id="IPR016162">
    <property type="entry name" value="Ald_DH_N"/>
</dbReference>
<dbReference type="Gene3D" id="3.40.605.10">
    <property type="entry name" value="Aldehyde Dehydrogenase, Chain A, domain 1"/>
    <property type="match status" value="1"/>
</dbReference>
<dbReference type="PROSITE" id="PS00070">
    <property type="entry name" value="ALDEHYDE_DEHYDR_CYS"/>
    <property type="match status" value="1"/>
</dbReference>
<dbReference type="GO" id="GO:0004029">
    <property type="term" value="F:aldehyde dehydrogenase (NAD+) activity"/>
    <property type="evidence" value="ECO:0007669"/>
    <property type="project" value="UniProtKB-EC"/>
</dbReference>
<evidence type="ECO:0000256" key="11">
    <source>
        <dbReference type="RuleBase" id="RU003345"/>
    </source>
</evidence>
<feature type="domain" description="Aldehyde dehydrogenase" evidence="12">
    <location>
        <begin position="31"/>
        <end position="299"/>
    </location>
</feature>
<evidence type="ECO:0000259" key="12">
    <source>
        <dbReference type="Pfam" id="PF00171"/>
    </source>
</evidence>
<accession>A0A9Q0GA24</accession>
<reference evidence="13" key="1">
    <citation type="submission" date="2022-02" db="EMBL/GenBank/DDBJ databases">
        <authorList>
            <person name="Henning P.M."/>
            <person name="McCubbin A.G."/>
            <person name="Shore J.S."/>
        </authorList>
    </citation>
    <scope>NUCLEOTIDE SEQUENCE</scope>
    <source>
        <strain evidence="13">F60SS</strain>
        <tissue evidence="13">Leaves</tissue>
    </source>
</reference>
<dbReference type="InterPro" id="IPR029510">
    <property type="entry name" value="Ald_DH_CS_GLU"/>
</dbReference>
<dbReference type="FunFam" id="3.40.309.10:FF:000065">
    <property type="entry name" value="Aldehyde dehydrogenase3"/>
    <property type="match status" value="1"/>
</dbReference>
<dbReference type="OrthoDB" id="310895at2759"/>
<evidence type="ECO:0000256" key="4">
    <source>
        <dbReference type="ARBA" id="ARBA00023002"/>
    </source>
</evidence>
<comment type="subunit">
    <text evidence="3">Homotetramer.</text>
</comment>
<dbReference type="FunFam" id="3.40.605.10:FF:000026">
    <property type="entry name" value="Aldehyde dehydrogenase, putative"/>
    <property type="match status" value="1"/>
</dbReference>
<name>A0A9Q0GA24_9ROSI</name>
<dbReference type="FunFam" id="3.40.605.10:FF:000011">
    <property type="entry name" value="ALD5p Mitochondrial aldehyde dehydrogenase"/>
    <property type="match status" value="1"/>
</dbReference>
<dbReference type="AlphaFoldDB" id="A0A9Q0GA24"/>
<dbReference type="Pfam" id="PF00171">
    <property type="entry name" value="Aldedh"/>
    <property type="match status" value="2"/>
</dbReference>
<dbReference type="EMBL" id="JAKUCV010001432">
    <property type="protein sequence ID" value="KAJ4846394.1"/>
    <property type="molecule type" value="Genomic_DNA"/>
</dbReference>